<feature type="active site" description="Proton donor" evidence="6">
    <location>
        <position position="146"/>
    </location>
</feature>
<dbReference type="PROSITE" id="PS51747">
    <property type="entry name" value="CYT_DCMP_DEAMINASES_2"/>
    <property type="match status" value="1"/>
</dbReference>
<gene>
    <name evidence="6" type="primary">tadA</name>
    <name evidence="8" type="ORF">AEAE_0163</name>
</gene>
<dbReference type="PANTHER" id="PTHR11079">
    <property type="entry name" value="CYTOSINE DEAMINASE FAMILY MEMBER"/>
    <property type="match status" value="1"/>
</dbReference>
<dbReference type="Proteomes" id="UP000228976">
    <property type="component" value="Unassembled WGS sequence"/>
</dbReference>
<comment type="cofactor">
    <cofactor evidence="6">
        <name>Zn(2+)</name>
        <dbReference type="ChEBI" id="CHEBI:29105"/>
    </cofactor>
    <text evidence="6">Binds 1 zinc ion per subunit.</text>
</comment>
<evidence type="ECO:0000259" key="7">
    <source>
        <dbReference type="PROSITE" id="PS51747"/>
    </source>
</evidence>
<dbReference type="EC" id="3.5.4.33" evidence="6"/>
<comment type="function">
    <text evidence="6">Catalyzes the deamination of adenosine to inosine at the wobble position 34 of tRNA(Arg2).</text>
</comment>
<feature type="binding site" evidence="6">
    <location>
        <position position="177"/>
    </location>
    <ligand>
        <name>Zn(2+)</name>
        <dbReference type="ChEBI" id="CHEBI:29105"/>
        <note>catalytic</note>
    </ligand>
</feature>
<name>A0A261FCL2_9BIFI</name>
<protein>
    <recommendedName>
        <fullName evidence="6">tRNA-specific adenosine deaminase</fullName>
        <ecNumber evidence="6">3.5.4.33</ecNumber>
    </recommendedName>
</protein>
<keyword evidence="9" id="KW-1185">Reference proteome</keyword>
<dbReference type="InterPro" id="IPR028883">
    <property type="entry name" value="tRNA_aden_deaminase"/>
</dbReference>
<dbReference type="PANTHER" id="PTHR11079:SF202">
    <property type="entry name" value="TRNA-SPECIFIC ADENOSINE DEAMINASE"/>
    <property type="match status" value="1"/>
</dbReference>
<dbReference type="GO" id="GO:0002100">
    <property type="term" value="P:tRNA wobble adenosine to inosine editing"/>
    <property type="evidence" value="ECO:0007669"/>
    <property type="project" value="UniProtKB-UniRule"/>
</dbReference>
<reference evidence="8 9" key="1">
    <citation type="journal article" date="2017" name="BMC Genomics">
        <title>Comparative genomic and phylogenomic analyses of the Bifidobacteriaceae family.</title>
        <authorList>
            <person name="Lugli G.A."/>
            <person name="Milani C."/>
            <person name="Turroni F."/>
            <person name="Duranti S."/>
            <person name="Mancabelli L."/>
            <person name="Mangifesta M."/>
            <person name="Ferrario C."/>
            <person name="Modesto M."/>
            <person name="Mattarelli P."/>
            <person name="Jiri K."/>
            <person name="van Sinderen D."/>
            <person name="Ventura M."/>
        </authorList>
    </citation>
    <scope>NUCLEOTIDE SEQUENCE [LARGE SCALE GENOMIC DNA]</scope>
    <source>
        <strain evidence="8 9">LMG 21773</strain>
    </source>
</reference>
<keyword evidence="2 6" id="KW-0479">Metal-binding</keyword>
<dbReference type="InterPro" id="IPR016193">
    <property type="entry name" value="Cytidine_deaminase-like"/>
</dbReference>
<dbReference type="EMBL" id="MWWU01000001">
    <property type="protein sequence ID" value="OZG56854.1"/>
    <property type="molecule type" value="Genomic_DNA"/>
</dbReference>
<comment type="similarity">
    <text evidence="6">Belongs to the cytidine and deoxycytidylate deaminase family.</text>
</comment>
<evidence type="ECO:0000256" key="5">
    <source>
        <dbReference type="ARBA" id="ARBA00048045"/>
    </source>
</evidence>
<dbReference type="InterPro" id="IPR002125">
    <property type="entry name" value="CMP_dCMP_dom"/>
</dbReference>
<evidence type="ECO:0000313" key="9">
    <source>
        <dbReference type="Proteomes" id="UP000228976"/>
    </source>
</evidence>
<dbReference type="CDD" id="cd01285">
    <property type="entry name" value="nucleoside_deaminase"/>
    <property type="match status" value="1"/>
</dbReference>
<keyword evidence="3 6" id="KW-0378">Hydrolase</keyword>
<dbReference type="GO" id="GO:0052717">
    <property type="term" value="F:tRNA-specific adenosine-34 deaminase activity"/>
    <property type="evidence" value="ECO:0007669"/>
    <property type="project" value="UniProtKB-UniRule"/>
</dbReference>
<organism evidence="8 9">
    <name type="scientific">Aeriscardovia aeriphila</name>
    <dbReference type="NCBI Taxonomy" id="218139"/>
    <lineage>
        <taxon>Bacteria</taxon>
        <taxon>Bacillati</taxon>
        <taxon>Actinomycetota</taxon>
        <taxon>Actinomycetes</taxon>
        <taxon>Bifidobacteriales</taxon>
        <taxon>Bifidobacteriaceae</taxon>
        <taxon>Aeriscardovia</taxon>
    </lineage>
</organism>
<evidence type="ECO:0000256" key="3">
    <source>
        <dbReference type="ARBA" id="ARBA00022801"/>
    </source>
</evidence>
<evidence type="ECO:0000256" key="4">
    <source>
        <dbReference type="ARBA" id="ARBA00022833"/>
    </source>
</evidence>
<keyword evidence="4 6" id="KW-0862">Zinc</keyword>
<dbReference type="Pfam" id="PF00383">
    <property type="entry name" value="dCMP_cyt_deam_1"/>
    <property type="match status" value="1"/>
</dbReference>
<feature type="binding site" evidence="6">
    <location>
        <position position="174"/>
    </location>
    <ligand>
        <name>Zn(2+)</name>
        <dbReference type="ChEBI" id="CHEBI:29105"/>
        <note>catalytic</note>
    </ligand>
</feature>
<accession>A0A261FCL2</accession>
<dbReference type="AlphaFoldDB" id="A0A261FCL2"/>
<evidence type="ECO:0000256" key="1">
    <source>
        <dbReference type="ARBA" id="ARBA00022694"/>
    </source>
</evidence>
<sequence>MSHNIRTAVSGSDAEKGSVNASAFEQGVNHRFVPAMRLALRQAQMTQTVAARQRQEAIAMGAIARPGIAVSAGGYVSGLGSGSTTQDLHELHQHGRNLVQPINEMSAMTALADVPVGAVVLDRHDRVIARGYNRRDANGDILAHAEIEAMRSAAARTYNWNLQDCTLVVTLEPCPMCAGAAVMSHIGRIVFGAWDAKMGACGSVWDIPRDPHVGSKPEVIGGVLEQECSELLTSFFRDRRK</sequence>
<dbReference type="HAMAP" id="MF_00972">
    <property type="entry name" value="tRNA_aden_deaminase"/>
    <property type="match status" value="1"/>
</dbReference>
<proteinExistence type="inferred from homology"/>
<comment type="subunit">
    <text evidence="6">Homodimer.</text>
</comment>
<comment type="catalytic activity">
    <reaction evidence="5 6">
        <text>adenosine(34) in tRNA + H2O + H(+) = inosine(34) in tRNA + NH4(+)</text>
        <dbReference type="Rhea" id="RHEA:43168"/>
        <dbReference type="Rhea" id="RHEA-COMP:10373"/>
        <dbReference type="Rhea" id="RHEA-COMP:10374"/>
        <dbReference type="ChEBI" id="CHEBI:15377"/>
        <dbReference type="ChEBI" id="CHEBI:15378"/>
        <dbReference type="ChEBI" id="CHEBI:28938"/>
        <dbReference type="ChEBI" id="CHEBI:74411"/>
        <dbReference type="ChEBI" id="CHEBI:82852"/>
        <dbReference type="EC" id="3.5.4.33"/>
    </reaction>
</comment>
<feature type="binding site" evidence="6">
    <location>
        <position position="144"/>
    </location>
    <ligand>
        <name>Zn(2+)</name>
        <dbReference type="ChEBI" id="CHEBI:29105"/>
        <note>catalytic</note>
    </ligand>
</feature>
<comment type="caution">
    <text evidence="8">The sequence shown here is derived from an EMBL/GenBank/DDBJ whole genome shotgun (WGS) entry which is preliminary data.</text>
</comment>
<dbReference type="GO" id="GO:0008270">
    <property type="term" value="F:zinc ion binding"/>
    <property type="evidence" value="ECO:0007669"/>
    <property type="project" value="UniProtKB-UniRule"/>
</dbReference>
<keyword evidence="1 6" id="KW-0819">tRNA processing</keyword>
<dbReference type="SUPFAM" id="SSF53927">
    <property type="entry name" value="Cytidine deaminase-like"/>
    <property type="match status" value="1"/>
</dbReference>
<evidence type="ECO:0000256" key="2">
    <source>
        <dbReference type="ARBA" id="ARBA00022723"/>
    </source>
</evidence>
<evidence type="ECO:0000256" key="6">
    <source>
        <dbReference type="HAMAP-Rule" id="MF_00972"/>
    </source>
</evidence>
<dbReference type="Gene3D" id="3.40.140.10">
    <property type="entry name" value="Cytidine Deaminase, domain 2"/>
    <property type="match status" value="1"/>
</dbReference>
<feature type="domain" description="CMP/dCMP-type deaminase" evidence="7">
    <location>
        <begin position="90"/>
        <end position="204"/>
    </location>
</feature>
<evidence type="ECO:0000313" key="8">
    <source>
        <dbReference type="EMBL" id="OZG56854.1"/>
    </source>
</evidence>